<organism evidence="1">
    <name type="scientific">Fervidicoccus fontis</name>
    <dbReference type="NCBI Taxonomy" id="683846"/>
    <lineage>
        <taxon>Archaea</taxon>
        <taxon>Thermoproteota</taxon>
        <taxon>Thermoprotei</taxon>
        <taxon>Fervidicoccales</taxon>
        <taxon>Fervidicoccaceae</taxon>
        <taxon>Fervidicoccus</taxon>
    </lineage>
</organism>
<protein>
    <submittedName>
        <fullName evidence="1">Uncharacterized protein</fullName>
    </submittedName>
</protein>
<comment type="caution">
    <text evidence="1">The sequence shown here is derived from an EMBL/GenBank/DDBJ whole genome shotgun (WGS) entry which is preliminary data.</text>
</comment>
<dbReference type="AlphaFoldDB" id="A0A7J3ZKP6"/>
<reference evidence="1" key="1">
    <citation type="journal article" date="2020" name="mSystems">
        <title>Genome- and Community-Level Interaction Insights into Carbon Utilization and Element Cycling Functions of Hydrothermarchaeota in Hydrothermal Sediment.</title>
        <authorList>
            <person name="Zhou Z."/>
            <person name="Liu Y."/>
            <person name="Xu W."/>
            <person name="Pan J."/>
            <person name="Luo Z.H."/>
            <person name="Li M."/>
        </authorList>
    </citation>
    <scope>NUCLEOTIDE SEQUENCE [LARGE SCALE GENOMIC DNA]</scope>
    <source>
        <strain evidence="1">SpSt-1116</strain>
    </source>
</reference>
<dbReference type="EMBL" id="DRZC01000063">
    <property type="protein sequence ID" value="HHQ80686.1"/>
    <property type="molecule type" value="Genomic_DNA"/>
</dbReference>
<name>A0A7J3ZKP6_9CREN</name>
<proteinExistence type="predicted"/>
<evidence type="ECO:0000313" key="1">
    <source>
        <dbReference type="EMBL" id="HHQ80686.1"/>
    </source>
</evidence>
<sequence length="125" mass="14003">MRIPRGSVVYDVTEALKGTVLECLARSGACNEAAVLCEPLYFQATLYYHGKAVGEFYYVAGQGSIICSKASPCTERYYIASKDSWANGVRVYSLQQLIGVLERIERPQTPESFCRALRRMLEEGY</sequence>
<accession>A0A7J3ZKP6</accession>
<gene>
    <name evidence="1" type="ORF">ENM78_04475</name>
</gene>